<dbReference type="EMBL" id="JRVJ01000004">
    <property type="protein sequence ID" value="KGM18916.1"/>
    <property type="molecule type" value="Genomic_DNA"/>
</dbReference>
<organism evidence="1 2">
    <name type="scientific">Corynebacterium auriscanis</name>
    <dbReference type="NCBI Taxonomy" id="99807"/>
    <lineage>
        <taxon>Bacteria</taxon>
        <taxon>Bacillati</taxon>
        <taxon>Actinomycetota</taxon>
        <taxon>Actinomycetes</taxon>
        <taxon>Mycobacteriales</taxon>
        <taxon>Corynebacteriaceae</taxon>
        <taxon>Corynebacterium</taxon>
    </lineage>
</organism>
<evidence type="ECO:0000313" key="1">
    <source>
        <dbReference type="EMBL" id="KGM18916.1"/>
    </source>
</evidence>
<dbReference type="GeneID" id="300553568"/>
<protein>
    <submittedName>
        <fullName evidence="1">Uncharacterized protein</fullName>
    </submittedName>
</protein>
<evidence type="ECO:0000313" key="2">
    <source>
        <dbReference type="Proteomes" id="UP000030145"/>
    </source>
</evidence>
<reference evidence="1 2" key="1">
    <citation type="submission" date="2014-10" db="EMBL/GenBank/DDBJ databases">
        <title>Whole Genome sequence of Corynebacterium auriscanis strain CIP 106629.</title>
        <authorList>
            <person name="Hassan S.S."/>
            <person name="Jamal S.B."/>
            <person name="Tiwari S."/>
            <person name="Oliveira L.D.C."/>
            <person name="Souza F."/>
            <person name="Mariano D.C."/>
            <person name="Almeida S."/>
            <person name="Dorella F."/>
            <person name="Pereira F."/>
            <person name="Carvalho A."/>
            <person name="Leal C.A."/>
            <person name="Soares S.D.C."/>
            <person name="Figueiredo H.C."/>
            <person name="Silva A."/>
            <person name="Azevedo V.A."/>
        </authorList>
    </citation>
    <scope>NUCLEOTIDE SEQUENCE [LARGE SCALE GENOMIC DNA]</scope>
    <source>
        <strain evidence="1 2">CIP 106629</strain>
    </source>
</reference>
<name>A0A0A2DPY5_9CORY</name>
<sequence>MARCYLVTPDLQAQEVDTDLSQAAELLGGGAQSKLHVVFNETGTRVAAVYSDDAKKADVLEPNPLASMGRKESETGDSRFISDPTRAILGPVLFVGEEGGDLTDDEIESIENGIRAVENYREDQPEEFRLWHDAVVNLTRGV</sequence>
<dbReference type="Proteomes" id="UP000030145">
    <property type="component" value="Unassembled WGS sequence"/>
</dbReference>
<proteinExistence type="predicted"/>
<dbReference type="RefSeq" id="WP_035113674.1">
    <property type="nucleotide sequence ID" value="NZ_CP047046.1"/>
</dbReference>
<keyword evidence="2" id="KW-1185">Reference proteome</keyword>
<accession>A0A0A2DPY5</accession>
<gene>
    <name evidence="1" type="ORF">MA47_04800</name>
</gene>
<dbReference type="AlphaFoldDB" id="A0A0A2DPY5"/>
<comment type="caution">
    <text evidence="1">The sequence shown here is derived from an EMBL/GenBank/DDBJ whole genome shotgun (WGS) entry which is preliminary data.</text>
</comment>